<dbReference type="AlphaFoldDB" id="A0A6J4IK95"/>
<evidence type="ECO:0008006" key="2">
    <source>
        <dbReference type="Google" id="ProtNLM"/>
    </source>
</evidence>
<dbReference type="NCBIfam" id="TIGR04256">
    <property type="entry name" value="GxxExxY"/>
    <property type="match status" value="1"/>
</dbReference>
<name>A0A6J4IK95_9BACT</name>
<reference evidence="1" key="1">
    <citation type="submission" date="2020-02" db="EMBL/GenBank/DDBJ databases">
        <authorList>
            <person name="Meier V. D."/>
        </authorList>
    </citation>
    <scope>NUCLEOTIDE SEQUENCE</scope>
    <source>
        <strain evidence="1">AVDCRST_MAG42</strain>
    </source>
</reference>
<accession>A0A6J4IK95</accession>
<sequence>MKHGLEAEELHPVHLLHRDTTQKIIGAAFEVHQQLGYGFLERVYQRALQVELLRRGATAELEKRIQVLYKGVVIGDYEADLIVDGCVIDGIKIAPEYDKRDEAQLLSELKATGMKVGLVLNFGRTKVAHKRLVF</sequence>
<gene>
    <name evidence="1" type="ORF">AVDCRST_MAG42-2390</name>
</gene>
<evidence type="ECO:0000313" key="1">
    <source>
        <dbReference type="EMBL" id="CAA9254065.1"/>
    </source>
</evidence>
<dbReference type="EMBL" id="CADCTA010000085">
    <property type="protein sequence ID" value="CAA9254065.1"/>
    <property type="molecule type" value="Genomic_DNA"/>
</dbReference>
<dbReference type="InterPro" id="IPR026350">
    <property type="entry name" value="GxxExxY"/>
</dbReference>
<protein>
    <recommendedName>
        <fullName evidence="2">GxxExxY protein</fullName>
    </recommendedName>
</protein>
<dbReference type="Pfam" id="PF13366">
    <property type="entry name" value="PDDEXK_3"/>
    <property type="match status" value="1"/>
</dbReference>
<proteinExistence type="predicted"/>
<organism evidence="1">
    <name type="scientific">uncultured Chthoniobacterales bacterium</name>
    <dbReference type="NCBI Taxonomy" id="1836801"/>
    <lineage>
        <taxon>Bacteria</taxon>
        <taxon>Pseudomonadati</taxon>
        <taxon>Verrucomicrobiota</taxon>
        <taxon>Spartobacteria</taxon>
        <taxon>Chthoniobacterales</taxon>
        <taxon>environmental samples</taxon>
    </lineage>
</organism>